<dbReference type="Pfam" id="PF01612">
    <property type="entry name" value="DNA_pol_A_exo1"/>
    <property type="match status" value="1"/>
</dbReference>
<evidence type="ECO:0000313" key="3">
    <source>
        <dbReference type="Proteomes" id="UP000799291"/>
    </source>
</evidence>
<dbReference type="GO" id="GO:0006139">
    <property type="term" value="P:nucleobase-containing compound metabolic process"/>
    <property type="evidence" value="ECO:0007669"/>
    <property type="project" value="InterPro"/>
</dbReference>
<accession>A0A6G1IN35</accession>
<dbReference type="Proteomes" id="UP000799291">
    <property type="component" value="Unassembled WGS sequence"/>
</dbReference>
<protein>
    <recommendedName>
        <fullName evidence="1">3'-5' exonuclease domain-containing protein</fullName>
    </recommendedName>
</protein>
<dbReference type="InterPro" id="IPR012337">
    <property type="entry name" value="RNaseH-like_sf"/>
</dbReference>
<dbReference type="EMBL" id="MU005603">
    <property type="protein sequence ID" value="KAF2679508.1"/>
    <property type="molecule type" value="Genomic_DNA"/>
</dbReference>
<organism evidence="2 3">
    <name type="scientific">Lentithecium fluviatile CBS 122367</name>
    <dbReference type="NCBI Taxonomy" id="1168545"/>
    <lineage>
        <taxon>Eukaryota</taxon>
        <taxon>Fungi</taxon>
        <taxon>Dikarya</taxon>
        <taxon>Ascomycota</taxon>
        <taxon>Pezizomycotina</taxon>
        <taxon>Dothideomycetes</taxon>
        <taxon>Pleosporomycetidae</taxon>
        <taxon>Pleosporales</taxon>
        <taxon>Massarineae</taxon>
        <taxon>Lentitheciaceae</taxon>
        <taxon>Lentithecium</taxon>
    </lineage>
</organism>
<dbReference type="SUPFAM" id="SSF53098">
    <property type="entry name" value="Ribonuclease H-like"/>
    <property type="match status" value="1"/>
</dbReference>
<evidence type="ECO:0000313" key="2">
    <source>
        <dbReference type="EMBL" id="KAF2679508.1"/>
    </source>
</evidence>
<gene>
    <name evidence="2" type="ORF">K458DRAFT_461040</name>
</gene>
<reference evidence="2" key="1">
    <citation type="journal article" date="2020" name="Stud. Mycol.">
        <title>101 Dothideomycetes genomes: a test case for predicting lifestyles and emergence of pathogens.</title>
        <authorList>
            <person name="Haridas S."/>
            <person name="Albert R."/>
            <person name="Binder M."/>
            <person name="Bloem J."/>
            <person name="Labutti K."/>
            <person name="Salamov A."/>
            <person name="Andreopoulos B."/>
            <person name="Baker S."/>
            <person name="Barry K."/>
            <person name="Bills G."/>
            <person name="Bluhm B."/>
            <person name="Cannon C."/>
            <person name="Castanera R."/>
            <person name="Culley D."/>
            <person name="Daum C."/>
            <person name="Ezra D."/>
            <person name="Gonzalez J."/>
            <person name="Henrissat B."/>
            <person name="Kuo A."/>
            <person name="Liang C."/>
            <person name="Lipzen A."/>
            <person name="Lutzoni F."/>
            <person name="Magnuson J."/>
            <person name="Mondo S."/>
            <person name="Nolan M."/>
            <person name="Ohm R."/>
            <person name="Pangilinan J."/>
            <person name="Park H.-J."/>
            <person name="Ramirez L."/>
            <person name="Alfaro M."/>
            <person name="Sun H."/>
            <person name="Tritt A."/>
            <person name="Yoshinaga Y."/>
            <person name="Zwiers L.-H."/>
            <person name="Turgeon B."/>
            <person name="Goodwin S."/>
            <person name="Spatafora J."/>
            <person name="Crous P."/>
            <person name="Grigoriev I."/>
        </authorList>
    </citation>
    <scope>NUCLEOTIDE SEQUENCE</scope>
    <source>
        <strain evidence="2">CBS 122367</strain>
    </source>
</reference>
<evidence type="ECO:0000259" key="1">
    <source>
        <dbReference type="Pfam" id="PF01612"/>
    </source>
</evidence>
<feature type="domain" description="3'-5' exonuclease" evidence="1">
    <location>
        <begin position="13"/>
        <end position="136"/>
    </location>
</feature>
<dbReference type="GO" id="GO:0008408">
    <property type="term" value="F:3'-5' exonuclease activity"/>
    <property type="evidence" value="ECO:0007669"/>
    <property type="project" value="InterPro"/>
</dbReference>
<proteinExistence type="predicted"/>
<dbReference type="GO" id="GO:0003676">
    <property type="term" value="F:nucleic acid binding"/>
    <property type="evidence" value="ECO:0007669"/>
    <property type="project" value="InterPro"/>
</dbReference>
<dbReference type="OrthoDB" id="1920326at2759"/>
<dbReference type="InterPro" id="IPR002562">
    <property type="entry name" value="3'-5'_exonuclease_dom"/>
</dbReference>
<dbReference type="AlphaFoldDB" id="A0A6G1IN35"/>
<sequence>MYPVPPNPTLQDRVSLTQVASEDKVALFHIGRHTGETAEQLVAPSLRQLIESPNIRMTGQSIMGDCARLKEHFGLDPHALSELSYFHILLDEDPGSSMFTRYAHRGLQFLVETYFPGLTLHKDPNMYGEWTRPLSKE</sequence>
<dbReference type="InterPro" id="IPR036397">
    <property type="entry name" value="RNaseH_sf"/>
</dbReference>
<name>A0A6G1IN35_9PLEO</name>
<dbReference type="Gene3D" id="3.30.420.10">
    <property type="entry name" value="Ribonuclease H-like superfamily/Ribonuclease H"/>
    <property type="match status" value="1"/>
</dbReference>
<keyword evidence="3" id="KW-1185">Reference proteome</keyword>